<dbReference type="AlphaFoldDB" id="A0A931ASN4"/>
<comment type="caution">
    <text evidence="2">The sequence shown here is derived from an EMBL/GenBank/DDBJ whole genome shotgun (WGS) entry which is preliminary data.</text>
</comment>
<dbReference type="PANTHER" id="PTHR46211:SF14">
    <property type="entry name" value="GLYCEROPHOSPHODIESTER PHOSPHODIESTERASE"/>
    <property type="match status" value="1"/>
</dbReference>
<gene>
    <name evidence="2" type="ORF">I0Q91_02275</name>
</gene>
<keyword evidence="3" id="KW-1185">Reference proteome</keyword>
<evidence type="ECO:0000313" key="2">
    <source>
        <dbReference type="EMBL" id="MBF8435894.1"/>
    </source>
</evidence>
<dbReference type="SUPFAM" id="SSF51695">
    <property type="entry name" value="PLC-like phosphodiesterases"/>
    <property type="match status" value="1"/>
</dbReference>
<feature type="domain" description="GP-PDE" evidence="1">
    <location>
        <begin position="41"/>
        <end position="278"/>
    </location>
</feature>
<dbReference type="PROSITE" id="PS51704">
    <property type="entry name" value="GP_PDE"/>
    <property type="match status" value="1"/>
</dbReference>
<dbReference type="EMBL" id="JADPIE010000001">
    <property type="protein sequence ID" value="MBF8435894.1"/>
    <property type="molecule type" value="Genomic_DNA"/>
</dbReference>
<organism evidence="2 3">
    <name type="scientific">Halonatronomonas betaini</name>
    <dbReference type="NCBI Taxonomy" id="2778430"/>
    <lineage>
        <taxon>Bacteria</taxon>
        <taxon>Bacillati</taxon>
        <taxon>Bacillota</taxon>
        <taxon>Clostridia</taxon>
        <taxon>Halanaerobiales</taxon>
        <taxon>Halarsenatibacteraceae</taxon>
        <taxon>Halonatronomonas</taxon>
    </lineage>
</organism>
<dbReference type="RefSeq" id="WP_270452592.1">
    <property type="nucleotide sequence ID" value="NZ_JADPIE010000001.1"/>
</dbReference>
<dbReference type="GO" id="GO:0008081">
    <property type="term" value="F:phosphoric diester hydrolase activity"/>
    <property type="evidence" value="ECO:0007669"/>
    <property type="project" value="InterPro"/>
</dbReference>
<name>A0A931ASN4_9FIRM</name>
<protein>
    <recommendedName>
        <fullName evidence="1">GP-PDE domain-containing protein</fullName>
    </recommendedName>
</protein>
<dbReference type="InterPro" id="IPR017946">
    <property type="entry name" value="PLC-like_Pdiesterase_TIM-brl"/>
</dbReference>
<proteinExistence type="predicted"/>
<dbReference type="Pfam" id="PF03009">
    <property type="entry name" value="GDPD"/>
    <property type="match status" value="1"/>
</dbReference>
<evidence type="ECO:0000259" key="1">
    <source>
        <dbReference type="PROSITE" id="PS51704"/>
    </source>
</evidence>
<dbReference type="Gene3D" id="3.20.20.190">
    <property type="entry name" value="Phosphatidylinositol (PI) phosphodiesterase"/>
    <property type="match status" value="1"/>
</dbReference>
<reference evidence="2" key="1">
    <citation type="submission" date="2020-11" db="EMBL/GenBank/DDBJ databases">
        <title>Halonatronomonas betainensis gen. nov., sp. nov. a novel haloalkaliphilic representative of the family Halanaerobiacae capable of betaine degradation.</title>
        <authorList>
            <person name="Boltyanskaya Y."/>
            <person name="Kevbrin V."/>
            <person name="Detkova E."/>
            <person name="Grouzdev D.S."/>
            <person name="Koziaeva V."/>
            <person name="Zhilina T."/>
        </authorList>
    </citation>
    <scope>NUCLEOTIDE SEQUENCE</scope>
    <source>
        <strain evidence="2">Z-7014</strain>
    </source>
</reference>
<dbReference type="PANTHER" id="PTHR46211">
    <property type="entry name" value="GLYCEROPHOSPHORYL DIESTER PHOSPHODIESTERASE"/>
    <property type="match status" value="1"/>
</dbReference>
<dbReference type="GO" id="GO:0006629">
    <property type="term" value="P:lipid metabolic process"/>
    <property type="evidence" value="ECO:0007669"/>
    <property type="project" value="InterPro"/>
</dbReference>
<dbReference type="Proteomes" id="UP000621436">
    <property type="component" value="Unassembled WGS sequence"/>
</dbReference>
<dbReference type="InterPro" id="IPR030395">
    <property type="entry name" value="GP_PDE_dom"/>
</dbReference>
<sequence length="279" mass="31485">MQIILFLVSIILVLNLLQILKALFFPKGKPDYGYFNLIKKPINIGHRGASGHYPENTMLSFNQALQMGAKGFEFDLKITSDNKVLVFHDDNTLRMTGKEININEVEYNKLKELNILNSNGEKIPLLREVLNEFQDIPMIIEIKDIGENTIKSIAEVIKETDSKGQVLLGSFHESTINGLRNELPDVPTVACEREAFLFYILSHFGLAGFLNWDFEGFSIPIKHGKLPVLTPPFIAAAKAKGIGLFIWTINNEKTMKRLIKIGVDGIMTDYPDRMNDISC</sequence>
<evidence type="ECO:0000313" key="3">
    <source>
        <dbReference type="Proteomes" id="UP000621436"/>
    </source>
</evidence>
<accession>A0A931ASN4</accession>